<proteinExistence type="predicted"/>
<accession>A0AA49X3S8</accession>
<reference evidence="2" key="1">
    <citation type="submission" date="2023-04" db="EMBL/GenBank/DDBJ databases">
        <title>The human skin virome in hidradenitis suppurativa patients.</title>
        <authorList>
            <person name="Jansen D."/>
        </authorList>
    </citation>
    <scope>NUCLEOTIDE SEQUENCE</scope>
    <source>
        <strain evidence="2">VC1_JansenPhageA</strain>
    </source>
</reference>
<name>A0AA49X3S8_9VIRU</name>
<feature type="region of interest" description="Disordered" evidence="1">
    <location>
        <begin position="191"/>
        <end position="216"/>
    </location>
</feature>
<sequence length="268" mass="30128">MSNEVATNSFENNLAVQMKHAEILSQANMIPDKFKGNPANVLVAQELAQSMGESTWVTMSELYFVGNVPTFSAKYMRTRVRAAKHILRESFDPETMTATCTIIRHDDPDFEHTIRWDKAKAEAHGLWGKGHWKKNPELMLKNRAVSECVREACNEVMGGVDYTREEVENGNFNTGPVTATATRQDVAQQALAAPAPKKKQQPQPEPEQQTVEAEDDEAELIEYVRQSLAECTNADDVNDFASKLKAEGEVPENVQQMVTTRWNELQEN</sequence>
<dbReference type="EMBL" id="OQ890311">
    <property type="protein sequence ID" value="WLJ25483.1"/>
    <property type="molecule type" value="Genomic_DNA"/>
</dbReference>
<organism evidence="2">
    <name type="scientific">Corynebacterium phage HS01</name>
    <dbReference type="NCBI Taxonomy" id="3056389"/>
    <lineage>
        <taxon>Viruses</taxon>
    </lineage>
</organism>
<evidence type="ECO:0000256" key="1">
    <source>
        <dbReference type="SAM" id="MobiDB-lite"/>
    </source>
</evidence>
<protein>
    <submittedName>
        <fullName evidence="2">RecT protein</fullName>
    </submittedName>
</protein>
<evidence type="ECO:0000313" key="2">
    <source>
        <dbReference type="EMBL" id="WLJ25483.1"/>
    </source>
</evidence>